<organism evidence="1 2">
    <name type="scientific">Stylosanthes scabra</name>
    <dbReference type="NCBI Taxonomy" id="79078"/>
    <lineage>
        <taxon>Eukaryota</taxon>
        <taxon>Viridiplantae</taxon>
        <taxon>Streptophyta</taxon>
        <taxon>Embryophyta</taxon>
        <taxon>Tracheophyta</taxon>
        <taxon>Spermatophyta</taxon>
        <taxon>Magnoliopsida</taxon>
        <taxon>eudicotyledons</taxon>
        <taxon>Gunneridae</taxon>
        <taxon>Pentapetalae</taxon>
        <taxon>rosids</taxon>
        <taxon>fabids</taxon>
        <taxon>Fabales</taxon>
        <taxon>Fabaceae</taxon>
        <taxon>Papilionoideae</taxon>
        <taxon>50 kb inversion clade</taxon>
        <taxon>dalbergioids sensu lato</taxon>
        <taxon>Dalbergieae</taxon>
        <taxon>Pterocarpus clade</taxon>
        <taxon>Stylosanthes</taxon>
    </lineage>
</organism>
<feature type="non-terminal residue" evidence="1">
    <location>
        <position position="210"/>
    </location>
</feature>
<proteinExistence type="predicted"/>
<dbReference type="Proteomes" id="UP001341840">
    <property type="component" value="Unassembled WGS sequence"/>
</dbReference>
<keyword evidence="2" id="KW-1185">Reference proteome</keyword>
<reference evidence="1 2" key="1">
    <citation type="journal article" date="2023" name="Plants (Basel)">
        <title>Bridging the Gap: Combining Genomics and Transcriptomics Approaches to Understand Stylosanthes scabra, an Orphan Legume from the Brazilian Caatinga.</title>
        <authorList>
            <person name="Ferreira-Neto J.R.C."/>
            <person name="da Silva M.D."/>
            <person name="Binneck E."/>
            <person name="de Melo N.F."/>
            <person name="da Silva R.H."/>
            <person name="de Melo A.L.T.M."/>
            <person name="Pandolfi V."/>
            <person name="Bustamante F.O."/>
            <person name="Brasileiro-Vidal A.C."/>
            <person name="Benko-Iseppon A.M."/>
        </authorList>
    </citation>
    <scope>NUCLEOTIDE SEQUENCE [LARGE SCALE GENOMIC DNA]</scope>
    <source>
        <tissue evidence="1">Leaves</tissue>
    </source>
</reference>
<evidence type="ECO:0000313" key="2">
    <source>
        <dbReference type="Proteomes" id="UP001341840"/>
    </source>
</evidence>
<feature type="non-terminal residue" evidence="1">
    <location>
        <position position="1"/>
    </location>
</feature>
<gene>
    <name evidence="1" type="ORF">PIB30_108239</name>
</gene>
<accession>A0ABU6ZY35</accession>
<dbReference type="EMBL" id="JASCZI010276813">
    <property type="protein sequence ID" value="MED6226894.1"/>
    <property type="molecule type" value="Genomic_DNA"/>
</dbReference>
<sequence>FSQAPEHVVQFWWDRWRSFFRLQRGYELKSYGSWQQKASKRLRELFHEIQKKGAPHGWIPENMFGRVVEFWRHDDFKRQQWTNTKNRASETGGLMHTGGSTTYPATRERMVTYVRCLRGLTPARRIVSGWTSDHMTARRRSRQRREAIWLRIAAGRKKGRIYGKGFLPAYSVPLIIGDVDGTDTASGPPDVREQVTLLNRELSQQAEANL</sequence>
<protein>
    <submittedName>
        <fullName evidence="1">Uncharacterized protein</fullName>
    </submittedName>
</protein>
<name>A0ABU6ZY35_9FABA</name>
<evidence type="ECO:0000313" key="1">
    <source>
        <dbReference type="EMBL" id="MED6226894.1"/>
    </source>
</evidence>
<comment type="caution">
    <text evidence="1">The sequence shown here is derived from an EMBL/GenBank/DDBJ whole genome shotgun (WGS) entry which is preliminary data.</text>
</comment>